<dbReference type="AlphaFoldDB" id="A0A5B7HCA8"/>
<dbReference type="EMBL" id="VSRR010025538">
    <property type="protein sequence ID" value="MPC66937.1"/>
    <property type="molecule type" value="Genomic_DNA"/>
</dbReference>
<sequence length="78" mass="8504">MSLQHLPLTPTPYRPSCLFANSAPLLQHHPTGTANVEGVATVVRVSDRPHYLRSPHITHFPASPPPPPPPQVPATRFT</sequence>
<protein>
    <submittedName>
        <fullName evidence="2">Uncharacterized protein</fullName>
    </submittedName>
</protein>
<proteinExistence type="predicted"/>
<evidence type="ECO:0000313" key="3">
    <source>
        <dbReference type="Proteomes" id="UP000324222"/>
    </source>
</evidence>
<dbReference type="Proteomes" id="UP000324222">
    <property type="component" value="Unassembled WGS sequence"/>
</dbReference>
<comment type="caution">
    <text evidence="2">The sequence shown here is derived from an EMBL/GenBank/DDBJ whole genome shotgun (WGS) entry which is preliminary data.</text>
</comment>
<name>A0A5B7HCA8_PORTR</name>
<keyword evidence="3" id="KW-1185">Reference proteome</keyword>
<evidence type="ECO:0000313" key="2">
    <source>
        <dbReference type="EMBL" id="MPC66937.1"/>
    </source>
</evidence>
<reference evidence="2 3" key="1">
    <citation type="submission" date="2019-05" db="EMBL/GenBank/DDBJ databases">
        <title>Another draft genome of Portunus trituberculatus and its Hox gene families provides insights of decapod evolution.</title>
        <authorList>
            <person name="Jeong J.-H."/>
            <person name="Song I."/>
            <person name="Kim S."/>
            <person name="Choi T."/>
            <person name="Kim D."/>
            <person name="Ryu S."/>
            <person name="Kim W."/>
        </authorList>
    </citation>
    <scope>NUCLEOTIDE SEQUENCE [LARGE SCALE GENOMIC DNA]</scope>
    <source>
        <tissue evidence="2">Muscle</tissue>
    </source>
</reference>
<feature type="region of interest" description="Disordered" evidence="1">
    <location>
        <begin position="53"/>
        <end position="78"/>
    </location>
</feature>
<organism evidence="2 3">
    <name type="scientific">Portunus trituberculatus</name>
    <name type="common">Swimming crab</name>
    <name type="synonym">Neptunus trituberculatus</name>
    <dbReference type="NCBI Taxonomy" id="210409"/>
    <lineage>
        <taxon>Eukaryota</taxon>
        <taxon>Metazoa</taxon>
        <taxon>Ecdysozoa</taxon>
        <taxon>Arthropoda</taxon>
        <taxon>Crustacea</taxon>
        <taxon>Multicrustacea</taxon>
        <taxon>Malacostraca</taxon>
        <taxon>Eumalacostraca</taxon>
        <taxon>Eucarida</taxon>
        <taxon>Decapoda</taxon>
        <taxon>Pleocyemata</taxon>
        <taxon>Brachyura</taxon>
        <taxon>Eubrachyura</taxon>
        <taxon>Portunoidea</taxon>
        <taxon>Portunidae</taxon>
        <taxon>Portuninae</taxon>
        <taxon>Portunus</taxon>
    </lineage>
</organism>
<feature type="compositionally biased region" description="Pro residues" evidence="1">
    <location>
        <begin position="62"/>
        <end position="72"/>
    </location>
</feature>
<evidence type="ECO:0000256" key="1">
    <source>
        <dbReference type="SAM" id="MobiDB-lite"/>
    </source>
</evidence>
<gene>
    <name evidence="2" type="ORF">E2C01_061096</name>
</gene>
<accession>A0A5B7HCA8</accession>